<evidence type="ECO:0000313" key="2">
    <source>
        <dbReference type="Proteomes" id="UP000054623"/>
    </source>
</evidence>
<dbReference type="Pfam" id="PF00302">
    <property type="entry name" value="CAT"/>
    <property type="match status" value="1"/>
</dbReference>
<dbReference type="InterPro" id="IPR001707">
    <property type="entry name" value="Cmp_AcTrfase"/>
</dbReference>
<dbReference type="RefSeq" id="WP_058490998.1">
    <property type="nucleotide sequence ID" value="NZ_LOCK01000015.1"/>
</dbReference>
<accession>A0A0W1JKN3</accession>
<dbReference type="InterPro" id="IPR023213">
    <property type="entry name" value="CAT-like_dom_sf"/>
</dbReference>
<evidence type="ECO:0000313" key="1">
    <source>
        <dbReference type="EMBL" id="KTE92410.1"/>
    </source>
</evidence>
<comment type="caution">
    <text evidence="1">The sequence shown here is derived from an EMBL/GenBank/DDBJ whole genome shotgun (WGS) entry which is preliminary data.</text>
</comment>
<gene>
    <name evidence="1" type="ORF">AT727_19690</name>
</gene>
<organism evidence="1 2">
    <name type="scientific">Desulfitobacterium hafniense</name>
    <name type="common">Desulfitobacterium frappieri</name>
    <dbReference type="NCBI Taxonomy" id="49338"/>
    <lineage>
        <taxon>Bacteria</taxon>
        <taxon>Bacillati</taxon>
        <taxon>Bacillota</taxon>
        <taxon>Clostridia</taxon>
        <taxon>Eubacteriales</taxon>
        <taxon>Desulfitobacteriaceae</taxon>
        <taxon>Desulfitobacterium</taxon>
    </lineage>
</organism>
<dbReference type="AlphaFoldDB" id="A0A0W1JKN3"/>
<protein>
    <recommendedName>
        <fullName evidence="3">Chloramphenicol acetyltransferase</fullName>
    </recommendedName>
</protein>
<dbReference type="Proteomes" id="UP000054623">
    <property type="component" value="Unassembled WGS sequence"/>
</dbReference>
<evidence type="ECO:0008006" key="3">
    <source>
        <dbReference type="Google" id="ProtNLM"/>
    </source>
</evidence>
<dbReference type="GO" id="GO:0008811">
    <property type="term" value="F:chloramphenicol O-acetyltransferase activity"/>
    <property type="evidence" value="ECO:0007669"/>
    <property type="project" value="InterPro"/>
</dbReference>
<dbReference type="SUPFAM" id="SSF52777">
    <property type="entry name" value="CoA-dependent acyltransferases"/>
    <property type="match status" value="1"/>
</dbReference>
<dbReference type="EMBL" id="LOCK01000015">
    <property type="protein sequence ID" value="KTE92410.1"/>
    <property type="molecule type" value="Genomic_DNA"/>
</dbReference>
<sequence>MSKTIFRYFLDFSDGQEKWRPYVKGMGQIMPLAIQCHHAVCDGFHVGKFVDALRRMAANAEAWLGGN</sequence>
<proteinExistence type="predicted"/>
<name>A0A0W1JKN3_DESHA</name>
<dbReference type="Gene3D" id="3.30.559.10">
    <property type="entry name" value="Chloramphenicol acetyltransferase-like domain"/>
    <property type="match status" value="1"/>
</dbReference>
<reference evidence="1 2" key="1">
    <citation type="submission" date="2015-12" db="EMBL/GenBank/DDBJ databases">
        <title>Draft Genome Sequence of Desulfitobacterium hafniense Strain DH, a Sulfate-reducing Bacterium Isolated from Paddy Soils.</title>
        <authorList>
            <person name="Bao P."/>
            <person name="Zhang X."/>
            <person name="Li G."/>
        </authorList>
    </citation>
    <scope>NUCLEOTIDE SEQUENCE [LARGE SCALE GENOMIC DNA]</scope>
    <source>
        <strain evidence="1 2">DH</strain>
    </source>
</reference>